<sequence length="194" mass="22817">MDNNQIYHFVKVKTKGDEDSKGTWLLEADSLRVINEHFKKYVGAEIKQGMKEIISRINGKVGHYTNSFASTVDTIMQFGEKPYLVVATELENEMLQTRIKGYLNDRKQYLSDSLSVIIMSPHLEIIDEEYKDEMVYPHEAKPSLNEVKYMTWYGGKHWYAKIGKIDIVDRDNNQKWNTRKEAEEAAKWYIETFY</sequence>
<accession>A0A8S5RYV4</accession>
<organism evidence="1">
    <name type="scientific">Myoviridae sp. ctNQV2</name>
    <dbReference type="NCBI Taxonomy" id="2827683"/>
    <lineage>
        <taxon>Viruses</taxon>
        <taxon>Duplodnaviria</taxon>
        <taxon>Heunggongvirae</taxon>
        <taxon>Uroviricota</taxon>
        <taxon>Caudoviricetes</taxon>
    </lineage>
</organism>
<evidence type="ECO:0000313" key="1">
    <source>
        <dbReference type="EMBL" id="DAF43817.1"/>
    </source>
</evidence>
<protein>
    <submittedName>
        <fullName evidence="1">Uncharacterized protein</fullName>
    </submittedName>
</protein>
<dbReference type="EMBL" id="BK032510">
    <property type="protein sequence ID" value="DAF43817.1"/>
    <property type="molecule type" value="Genomic_DNA"/>
</dbReference>
<name>A0A8S5RYV4_9CAUD</name>
<reference evidence="1" key="1">
    <citation type="journal article" date="2021" name="Proc. Natl. Acad. Sci. U.S.A.">
        <title>A Catalog of Tens of Thousands of Viruses from Human Metagenomes Reveals Hidden Associations with Chronic Diseases.</title>
        <authorList>
            <person name="Tisza M.J."/>
            <person name="Buck C.B."/>
        </authorList>
    </citation>
    <scope>NUCLEOTIDE SEQUENCE</scope>
    <source>
        <strain evidence="1">CtNQV2</strain>
    </source>
</reference>
<proteinExistence type="predicted"/>